<feature type="region of interest" description="Disordered" evidence="1">
    <location>
        <begin position="46"/>
        <end position="83"/>
    </location>
</feature>
<evidence type="ECO:0000256" key="1">
    <source>
        <dbReference type="SAM" id="MobiDB-lite"/>
    </source>
</evidence>
<reference evidence="3" key="2">
    <citation type="submission" date="2019-12" db="EMBL/GenBank/DDBJ databases">
        <title>Genome sequencing and annotation of Brassica cretica.</title>
        <authorList>
            <person name="Studholme D.J."/>
            <person name="Sarris P."/>
        </authorList>
    </citation>
    <scope>NUCLEOTIDE SEQUENCE</scope>
    <source>
        <strain evidence="3">PFS-109/04</strain>
        <tissue evidence="3">Leaf</tissue>
    </source>
</reference>
<sequence>MQISGAMHILRQEENQQVHGKFHQAAGFLPTSSQPDIARPFALNLLSTNSQPDTPHPSALDQPSPDLLQTSIRPLDGPVGKFN</sequence>
<name>A0A8S9I815_BRACR</name>
<accession>A0A8S9I815</accession>
<protein>
    <submittedName>
        <fullName evidence="2">Uncharacterized protein</fullName>
    </submittedName>
</protein>
<comment type="caution">
    <text evidence="2">The sequence shown here is derived from an EMBL/GenBank/DDBJ whole genome shotgun (WGS) entry which is preliminary data.</text>
</comment>
<dbReference type="EMBL" id="QGKX02000996">
    <property type="protein sequence ID" value="KAF3557779.1"/>
    <property type="molecule type" value="Genomic_DNA"/>
</dbReference>
<gene>
    <name evidence="2" type="ORF">F2Q68_00027098</name>
    <name evidence="3" type="ORF">F2Q69_00016321</name>
</gene>
<dbReference type="Proteomes" id="UP000712281">
    <property type="component" value="Unassembled WGS sequence"/>
</dbReference>
<evidence type="ECO:0000313" key="2">
    <source>
        <dbReference type="EMBL" id="KAF2565476.1"/>
    </source>
</evidence>
<dbReference type="AlphaFoldDB" id="A0A8S9I815"/>
<proteinExistence type="predicted"/>
<reference evidence="2" key="1">
    <citation type="submission" date="2019-12" db="EMBL/GenBank/DDBJ databases">
        <title>Genome sequencing and annotation of Brassica cretica.</title>
        <authorList>
            <person name="Studholme D.J."/>
            <person name="Sarris P.F."/>
        </authorList>
    </citation>
    <scope>NUCLEOTIDE SEQUENCE</scope>
    <source>
        <strain evidence="2">PFS-001/15</strain>
        <tissue evidence="2">Leaf</tissue>
    </source>
</reference>
<evidence type="ECO:0000313" key="3">
    <source>
        <dbReference type="EMBL" id="KAF3557779.1"/>
    </source>
</evidence>
<evidence type="ECO:0000313" key="4">
    <source>
        <dbReference type="Proteomes" id="UP000712281"/>
    </source>
</evidence>
<organism evidence="2 4">
    <name type="scientific">Brassica cretica</name>
    <name type="common">Mustard</name>
    <dbReference type="NCBI Taxonomy" id="69181"/>
    <lineage>
        <taxon>Eukaryota</taxon>
        <taxon>Viridiplantae</taxon>
        <taxon>Streptophyta</taxon>
        <taxon>Embryophyta</taxon>
        <taxon>Tracheophyta</taxon>
        <taxon>Spermatophyta</taxon>
        <taxon>Magnoliopsida</taxon>
        <taxon>eudicotyledons</taxon>
        <taxon>Gunneridae</taxon>
        <taxon>Pentapetalae</taxon>
        <taxon>rosids</taxon>
        <taxon>malvids</taxon>
        <taxon>Brassicales</taxon>
        <taxon>Brassicaceae</taxon>
        <taxon>Brassiceae</taxon>
        <taxon>Brassica</taxon>
    </lineage>
</organism>
<dbReference type="Proteomes" id="UP000712600">
    <property type="component" value="Unassembled WGS sequence"/>
</dbReference>
<dbReference type="EMBL" id="QGKW02001911">
    <property type="protein sequence ID" value="KAF2565476.1"/>
    <property type="molecule type" value="Genomic_DNA"/>
</dbReference>